<organism evidence="1 2">
    <name type="scientific">Paenibacillus durus ATCC 35681</name>
    <dbReference type="NCBI Taxonomy" id="1333534"/>
    <lineage>
        <taxon>Bacteria</taxon>
        <taxon>Bacillati</taxon>
        <taxon>Bacillota</taxon>
        <taxon>Bacilli</taxon>
        <taxon>Bacillales</taxon>
        <taxon>Paenibacillaceae</taxon>
        <taxon>Paenibacillus</taxon>
    </lineage>
</organism>
<dbReference type="RefSeq" id="WP_025697341.1">
    <property type="nucleotide sequence ID" value="NZ_ASQQ01000504.1"/>
</dbReference>
<dbReference type="OrthoDB" id="2588205at2"/>
<evidence type="ECO:0000313" key="1">
    <source>
        <dbReference type="EMBL" id="AKG33363.1"/>
    </source>
</evidence>
<dbReference type="HOGENOM" id="CLU_1480658_0_0_9"/>
<reference evidence="1 2" key="1">
    <citation type="submission" date="2015-03" db="EMBL/GenBank/DDBJ databases">
        <authorList>
            <person name="Abdul Halim M."/>
        </authorList>
    </citation>
    <scope>NUCLEOTIDE SEQUENCE [LARGE SCALE GENOMIC DNA]</scope>
    <source>
        <strain evidence="1 2">ATCC 35681</strain>
    </source>
</reference>
<dbReference type="AlphaFoldDB" id="A0A0F7F7L0"/>
<dbReference type="Proteomes" id="UP000034189">
    <property type="component" value="Chromosome"/>
</dbReference>
<reference evidence="1 2" key="2">
    <citation type="journal article" date="2016" name="Genome Announc.">
        <title>Genome Sequence of a Gram-Positive Diazotroph, Paenibacillus durus Type Strain ATCC 35681.</title>
        <authorList>
            <person name="Halim M.A."/>
            <person name="Rahman A.Y."/>
            <person name="Sim K.S."/>
            <person name="Yam H.C."/>
            <person name="Rahim A.A."/>
            <person name="Ghazali A.H."/>
            <person name="Najimudin N."/>
        </authorList>
    </citation>
    <scope>NUCLEOTIDE SEQUENCE [LARGE SCALE GENOMIC DNA]</scope>
    <source>
        <strain evidence="1 2">ATCC 35681</strain>
    </source>
</reference>
<name>A0A0F7F7L0_PAEDU</name>
<gene>
    <name evidence="1" type="ORF">VK70_01015</name>
</gene>
<dbReference type="EMBL" id="CP011114">
    <property type="protein sequence ID" value="AKG33363.1"/>
    <property type="molecule type" value="Genomic_DNA"/>
</dbReference>
<sequence length="180" mass="21429">MEFQYNVVSYGTINVWYNYGGETFKFNLFKTDGSWLLHPFEGILISNRDLYTLVLKELLQNKYFQVMLAKEGIHLSALKTTIDIGRTDEDNYRENREADFTINNLQSLTLEEIIEMEISDILNKISIYKRILERMFMDGIDHNDFEFQKVKQFVTIYEETLRGFEDLSGPRFDFNRLPKF</sequence>
<accession>A0A0F7F7L0</accession>
<dbReference type="SMR" id="A0A0F7F7L0"/>
<evidence type="ECO:0000313" key="2">
    <source>
        <dbReference type="Proteomes" id="UP000034189"/>
    </source>
</evidence>
<protein>
    <submittedName>
        <fullName evidence="1">Uncharacterized protein</fullName>
    </submittedName>
</protein>
<dbReference type="PATRIC" id="fig|1333534.5.peg.224"/>
<proteinExistence type="predicted"/>